<reference evidence="7" key="1">
    <citation type="submission" date="2017-09" db="EMBL/GenBank/DDBJ databases">
        <authorList>
            <person name="Shetty A S."/>
        </authorList>
    </citation>
    <scope>NUCLEOTIDE SEQUENCE [LARGE SCALE GENOMIC DNA]</scope>
</reference>
<comment type="similarity">
    <text evidence="1">Belongs to the peptidase S1C family.</text>
</comment>
<dbReference type="InterPro" id="IPR009003">
    <property type="entry name" value="Peptidase_S1_PA"/>
</dbReference>
<evidence type="ECO:0000256" key="1">
    <source>
        <dbReference type="ARBA" id="ARBA00010541"/>
    </source>
</evidence>
<dbReference type="PROSITE" id="PS50106">
    <property type="entry name" value="PDZ"/>
    <property type="match status" value="1"/>
</dbReference>
<sequence length="590" mass="61943">MNEFENNNGFHNENVENNPINEVNSNEVNSNEEYSDGGLTVDVTPTEETAVHEQAESHRYSYKEQGTGGNSGRYDYGNDSHYGNSYSDSYNDDYRNTYNNDSNYYSNIPPEPDKRRRKRKNDDNNKNGSGIGKKIAKLIASAAIFGLVAGTCFVGVSVVKDKFYPSTADKIETTSGTTSSKKETSSGSSSNSQNVASVVNEVMPSVVSITSTIQSSNYYGFGTQESEGAGSGFIIAKTKDSLMIATNNHVVSDATSLTVGFVDDTTAKATVVGTDSSADLAVISVKIKDIKDSTASKIKVATLGSSDDLKVGEEVVAIGNALGYGQSVTTGVVSAKNREVSLTDGTMNLLQTDAAINPGNSGGVLINMDGQVVGINNAKLEDTSVEGMGYAIPITTAKTILTDLMNAGSVSTKDAAFLGVVGRDINESYSSALGIPSGIYVSQVVSGSPAEKAGISAGDVIVKFEGNNVSTMSGLKEKLAIKKANTKVKITFKRANQSGTYEEKTVTVTLGKKSDFKNVTTDSSSDSSESDDSSNNGNSNGNSNNGNSNGNSGNSNGNSGNGGYGYDNGNGGNSSDGYMNPYDYFFGNNY</sequence>
<dbReference type="PRINTS" id="PR00834">
    <property type="entry name" value="PROTEASES2C"/>
</dbReference>
<dbReference type="AlphaFoldDB" id="A0A285PUI6"/>
<evidence type="ECO:0000256" key="4">
    <source>
        <dbReference type="SAM" id="MobiDB-lite"/>
    </source>
</evidence>
<name>A0A285PUI6_9FIRM</name>
<feature type="region of interest" description="Disordered" evidence="4">
    <location>
        <begin position="170"/>
        <end position="195"/>
    </location>
</feature>
<feature type="compositionally biased region" description="Low complexity" evidence="4">
    <location>
        <begin position="96"/>
        <end position="107"/>
    </location>
</feature>
<dbReference type="PANTHER" id="PTHR22939">
    <property type="entry name" value="SERINE PROTEASE FAMILY S1C HTRA-RELATED"/>
    <property type="match status" value="1"/>
</dbReference>
<dbReference type="RefSeq" id="WP_096241091.1">
    <property type="nucleotide sequence ID" value="NZ_LT907978.1"/>
</dbReference>
<feature type="compositionally biased region" description="Low complexity" evidence="4">
    <location>
        <begin position="1"/>
        <end position="32"/>
    </location>
</feature>
<dbReference type="STRING" id="39488.ERS852450_03098"/>
<dbReference type="SUPFAM" id="SSF50494">
    <property type="entry name" value="Trypsin-like serine proteases"/>
    <property type="match status" value="1"/>
</dbReference>
<dbReference type="GO" id="GO:0004252">
    <property type="term" value="F:serine-type endopeptidase activity"/>
    <property type="evidence" value="ECO:0007669"/>
    <property type="project" value="InterPro"/>
</dbReference>
<gene>
    <name evidence="6" type="ORF">EHLA_2747</name>
</gene>
<dbReference type="SMART" id="SM00228">
    <property type="entry name" value="PDZ"/>
    <property type="match status" value="1"/>
</dbReference>
<dbReference type="Gene3D" id="2.40.10.120">
    <property type="match status" value="1"/>
</dbReference>
<feature type="region of interest" description="Disordered" evidence="4">
    <location>
        <begin position="1"/>
        <end position="131"/>
    </location>
</feature>
<evidence type="ECO:0000256" key="2">
    <source>
        <dbReference type="ARBA" id="ARBA00022670"/>
    </source>
</evidence>
<evidence type="ECO:0000259" key="5">
    <source>
        <dbReference type="PROSITE" id="PS50106"/>
    </source>
</evidence>
<proteinExistence type="inferred from homology"/>
<keyword evidence="7" id="KW-1185">Reference proteome</keyword>
<dbReference type="EMBL" id="LT907978">
    <property type="protein sequence ID" value="SOB73301.1"/>
    <property type="molecule type" value="Genomic_DNA"/>
</dbReference>
<dbReference type="InterPro" id="IPR001940">
    <property type="entry name" value="Peptidase_S1C"/>
</dbReference>
<dbReference type="GO" id="GO:0006508">
    <property type="term" value="P:proteolysis"/>
    <property type="evidence" value="ECO:0007669"/>
    <property type="project" value="UniProtKB-KW"/>
</dbReference>
<dbReference type="Gene3D" id="2.30.42.10">
    <property type="match status" value="1"/>
</dbReference>
<dbReference type="Pfam" id="PF13365">
    <property type="entry name" value="Trypsin_2"/>
    <property type="match status" value="1"/>
</dbReference>
<dbReference type="PANTHER" id="PTHR22939:SF129">
    <property type="entry name" value="SERINE PROTEASE HTRA2, MITOCHONDRIAL"/>
    <property type="match status" value="1"/>
</dbReference>
<evidence type="ECO:0000313" key="7">
    <source>
        <dbReference type="Proteomes" id="UP000217549"/>
    </source>
</evidence>
<dbReference type="Pfam" id="PF13180">
    <property type="entry name" value="PDZ_2"/>
    <property type="match status" value="1"/>
</dbReference>
<feature type="domain" description="PDZ" evidence="5">
    <location>
        <begin position="419"/>
        <end position="496"/>
    </location>
</feature>
<protein>
    <submittedName>
        <fullName evidence="6">Peptidase S1C</fullName>
    </submittedName>
</protein>
<accession>A0A285PUI6</accession>
<evidence type="ECO:0000256" key="3">
    <source>
        <dbReference type="ARBA" id="ARBA00022801"/>
    </source>
</evidence>
<feature type="compositionally biased region" description="Basic and acidic residues" evidence="4">
    <location>
        <begin position="49"/>
        <end position="62"/>
    </location>
</feature>
<dbReference type="InterPro" id="IPR036034">
    <property type="entry name" value="PDZ_sf"/>
</dbReference>
<dbReference type="SUPFAM" id="SSF50156">
    <property type="entry name" value="PDZ domain-like"/>
    <property type="match status" value="1"/>
</dbReference>
<dbReference type="InterPro" id="IPR001478">
    <property type="entry name" value="PDZ"/>
</dbReference>
<feature type="compositionally biased region" description="Low complexity" evidence="4">
    <location>
        <begin position="173"/>
        <end position="190"/>
    </location>
</feature>
<dbReference type="Proteomes" id="UP000217549">
    <property type="component" value="Chromosome I"/>
</dbReference>
<feature type="compositionally biased region" description="Gly residues" evidence="4">
    <location>
        <begin position="559"/>
        <end position="568"/>
    </location>
</feature>
<keyword evidence="3" id="KW-0378">Hydrolase</keyword>
<feature type="region of interest" description="Disordered" evidence="4">
    <location>
        <begin position="516"/>
        <end position="568"/>
    </location>
</feature>
<feature type="compositionally biased region" description="Low complexity" evidence="4">
    <location>
        <begin position="79"/>
        <end position="89"/>
    </location>
</feature>
<dbReference type="KEGG" id="ehl:EHLA_2747"/>
<feature type="compositionally biased region" description="Low complexity" evidence="4">
    <location>
        <begin position="522"/>
        <end position="558"/>
    </location>
</feature>
<organism evidence="6 7">
    <name type="scientific">Anaerobutyricum hallii</name>
    <dbReference type="NCBI Taxonomy" id="39488"/>
    <lineage>
        <taxon>Bacteria</taxon>
        <taxon>Bacillati</taxon>
        <taxon>Bacillota</taxon>
        <taxon>Clostridia</taxon>
        <taxon>Lachnospirales</taxon>
        <taxon>Lachnospiraceae</taxon>
        <taxon>Anaerobutyricum</taxon>
    </lineage>
</organism>
<evidence type="ECO:0000313" key="6">
    <source>
        <dbReference type="EMBL" id="SOB73301.1"/>
    </source>
</evidence>
<keyword evidence="2" id="KW-0645">Protease</keyword>